<dbReference type="SUPFAM" id="SSF46785">
    <property type="entry name" value="Winged helix' DNA-binding domain"/>
    <property type="match status" value="1"/>
</dbReference>
<dbReference type="Proteomes" id="UP001567538">
    <property type="component" value="Unassembled WGS sequence"/>
</dbReference>
<evidence type="ECO:0000256" key="3">
    <source>
        <dbReference type="ARBA" id="ARBA00022691"/>
    </source>
</evidence>
<dbReference type="PROSITE" id="PS51683">
    <property type="entry name" value="SAM_OMT_II"/>
    <property type="match status" value="1"/>
</dbReference>
<dbReference type="GO" id="GO:0047763">
    <property type="term" value="F:caffeate O-methyltransferase activity"/>
    <property type="evidence" value="ECO:0007669"/>
    <property type="project" value="UniProtKB-EC"/>
</dbReference>
<organism evidence="5 6">
    <name type="scientific">Salvia divinorum</name>
    <name type="common">Maria pastora</name>
    <name type="synonym">Diviner's sage</name>
    <dbReference type="NCBI Taxonomy" id="28513"/>
    <lineage>
        <taxon>Eukaryota</taxon>
        <taxon>Viridiplantae</taxon>
        <taxon>Streptophyta</taxon>
        <taxon>Embryophyta</taxon>
        <taxon>Tracheophyta</taxon>
        <taxon>Spermatophyta</taxon>
        <taxon>Magnoliopsida</taxon>
        <taxon>eudicotyledons</taxon>
        <taxon>Gunneridae</taxon>
        <taxon>Pentapetalae</taxon>
        <taxon>asterids</taxon>
        <taxon>lamiids</taxon>
        <taxon>Lamiales</taxon>
        <taxon>Lamiaceae</taxon>
        <taxon>Nepetoideae</taxon>
        <taxon>Mentheae</taxon>
        <taxon>Salviinae</taxon>
        <taxon>Salvia</taxon>
        <taxon>Salvia subgen. Calosphace</taxon>
    </lineage>
</organism>
<feature type="domain" description="O-methyltransferase dimerisation" evidence="4">
    <location>
        <begin position="13"/>
        <end position="97"/>
    </location>
</feature>
<evidence type="ECO:0000259" key="4">
    <source>
        <dbReference type="Pfam" id="PF08100"/>
    </source>
</evidence>
<dbReference type="InterPro" id="IPR036390">
    <property type="entry name" value="WH_DNA-bd_sf"/>
</dbReference>
<gene>
    <name evidence="5" type="ORF">AAHA92_31691</name>
</gene>
<name>A0ABD1FIC1_SALDI</name>
<evidence type="ECO:0000256" key="1">
    <source>
        <dbReference type="ARBA" id="ARBA00022603"/>
    </source>
</evidence>
<evidence type="ECO:0000313" key="6">
    <source>
        <dbReference type="Proteomes" id="UP001567538"/>
    </source>
</evidence>
<keyword evidence="2 5" id="KW-0808">Transferase</keyword>
<accession>A0ABD1FIC1</accession>
<dbReference type="InterPro" id="IPR036388">
    <property type="entry name" value="WH-like_DNA-bd_sf"/>
</dbReference>
<proteinExistence type="predicted"/>
<evidence type="ECO:0000313" key="5">
    <source>
        <dbReference type="EMBL" id="KAL1531565.1"/>
    </source>
</evidence>
<sequence length="159" mass="17088">MSIEQEAHSAAVQYATGVVAPMVVKAAVELDLFQRIKKAGDISAEELAAQLPTSNPGAAAMLERILRLLTAHSILSCGGGGDERRYALTAVGKLLTKNDEVGSCCATSLMTQDKVLVESWFHIKEAILEGGTPFERAHASKDPRLSNLLNLNPLFNTRK</sequence>
<dbReference type="Gene3D" id="1.10.10.10">
    <property type="entry name" value="Winged helix-like DNA-binding domain superfamily/Winged helix DNA-binding domain"/>
    <property type="match status" value="1"/>
</dbReference>
<dbReference type="GO" id="GO:0008757">
    <property type="term" value="F:S-adenosylmethionine-dependent methyltransferase activity"/>
    <property type="evidence" value="ECO:0007669"/>
    <property type="project" value="UniProtKB-ARBA"/>
</dbReference>
<dbReference type="AlphaFoldDB" id="A0ABD1FIC1"/>
<dbReference type="GO" id="GO:0009813">
    <property type="term" value="P:flavonoid biosynthetic process"/>
    <property type="evidence" value="ECO:0007669"/>
    <property type="project" value="UniProtKB-ARBA"/>
</dbReference>
<dbReference type="EC" id="2.1.1.68" evidence="5"/>
<dbReference type="GO" id="GO:0032259">
    <property type="term" value="P:methylation"/>
    <property type="evidence" value="ECO:0007669"/>
    <property type="project" value="UniProtKB-KW"/>
</dbReference>
<dbReference type="InterPro" id="IPR016461">
    <property type="entry name" value="COMT-like"/>
</dbReference>
<keyword evidence="1 5" id="KW-0489">Methyltransferase</keyword>
<dbReference type="PANTHER" id="PTHR11746">
    <property type="entry name" value="O-METHYLTRANSFERASE"/>
    <property type="match status" value="1"/>
</dbReference>
<protein>
    <submittedName>
        <fullName evidence="5">Caffeate O-methyltransferase</fullName>
        <ecNumber evidence="5">2.1.1.68</ecNumber>
    </submittedName>
</protein>
<dbReference type="InterPro" id="IPR012967">
    <property type="entry name" value="COMT_dimerisation"/>
</dbReference>
<dbReference type="FunFam" id="1.10.10.10:FF:000357">
    <property type="entry name" value="Caffeic acid 3-O-methyltransferase"/>
    <property type="match status" value="1"/>
</dbReference>
<evidence type="ECO:0000256" key="2">
    <source>
        <dbReference type="ARBA" id="ARBA00022679"/>
    </source>
</evidence>
<dbReference type="Pfam" id="PF08100">
    <property type="entry name" value="Dimerisation"/>
    <property type="match status" value="1"/>
</dbReference>
<keyword evidence="6" id="KW-1185">Reference proteome</keyword>
<reference evidence="5 6" key="1">
    <citation type="submission" date="2024-06" db="EMBL/GenBank/DDBJ databases">
        <title>A chromosome level genome sequence of Diviner's sage (Salvia divinorum).</title>
        <authorList>
            <person name="Ford S.A."/>
            <person name="Ro D.-K."/>
            <person name="Ness R.W."/>
            <person name="Phillips M.A."/>
        </authorList>
    </citation>
    <scope>NUCLEOTIDE SEQUENCE [LARGE SCALE GENOMIC DNA]</scope>
    <source>
        <strain evidence="5">SAF-2024a</strain>
        <tissue evidence="5">Leaf</tissue>
    </source>
</reference>
<comment type="caution">
    <text evidence="5">The sequence shown here is derived from an EMBL/GenBank/DDBJ whole genome shotgun (WGS) entry which is preliminary data.</text>
</comment>
<keyword evidence="3" id="KW-0949">S-adenosyl-L-methionine</keyword>
<dbReference type="EMBL" id="JBEAFC010000014">
    <property type="protein sequence ID" value="KAL1531565.1"/>
    <property type="molecule type" value="Genomic_DNA"/>
</dbReference>